<dbReference type="Proteomes" id="UP000036681">
    <property type="component" value="Unplaced"/>
</dbReference>
<sequence>MAIKFDEYILLAIVRSPIVDFIYDFYNKHLILNAPKYFQMNLFYSLYCSIGRTLNVAELYFRTWRAKANDKISVTLHFNGQNLACT</sequence>
<accession>A0A0M3IH39</accession>
<dbReference type="WBParaSite" id="ALUE_0001768101-mRNA-1">
    <property type="protein sequence ID" value="ALUE_0001768101-mRNA-1"/>
    <property type="gene ID" value="ALUE_0001768101"/>
</dbReference>
<dbReference type="AlphaFoldDB" id="A0A0M3IH39"/>
<reference evidence="2" key="1">
    <citation type="submission" date="2017-02" db="UniProtKB">
        <authorList>
            <consortium name="WormBaseParasite"/>
        </authorList>
    </citation>
    <scope>IDENTIFICATION</scope>
</reference>
<proteinExistence type="predicted"/>
<evidence type="ECO:0000313" key="1">
    <source>
        <dbReference type="Proteomes" id="UP000036681"/>
    </source>
</evidence>
<name>A0A0M3IH39_ASCLU</name>
<protein>
    <submittedName>
        <fullName evidence="2">Uncharacterized protein</fullName>
    </submittedName>
</protein>
<evidence type="ECO:0000313" key="2">
    <source>
        <dbReference type="WBParaSite" id="ALUE_0001768101-mRNA-1"/>
    </source>
</evidence>
<keyword evidence="1" id="KW-1185">Reference proteome</keyword>
<organism evidence="1 2">
    <name type="scientific">Ascaris lumbricoides</name>
    <name type="common">Giant roundworm</name>
    <dbReference type="NCBI Taxonomy" id="6252"/>
    <lineage>
        <taxon>Eukaryota</taxon>
        <taxon>Metazoa</taxon>
        <taxon>Ecdysozoa</taxon>
        <taxon>Nematoda</taxon>
        <taxon>Chromadorea</taxon>
        <taxon>Rhabditida</taxon>
        <taxon>Spirurina</taxon>
        <taxon>Ascaridomorpha</taxon>
        <taxon>Ascaridoidea</taxon>
        <taxon>Ascarididae</taxon>
        <taxon>Ascaris</taxon>
    </lineage>
</organism>